<evidence type="ECO:0000256" key="2">
    <source>
        <dbReference type="ARBA" id="ARBA00009199"/>
    </source>
</evidence>
<protein>
    <recommendedName>
        <fullName evidence="3">amidase</fullName>
        <ecNumber evidence="3">3.5.1.4</ecNumber>
    </recommendedName>
</protein>
<dbReference type="PANTHER" id="PTHR46072">
    <property type="entry name" value="AMIDASE-RELATED-RELATED"/>
    <property type="match status" value="1"/>
</dbReference>
<keyword evidence="9" id="KW-1185">Reference proteome</keyword>
<evidence type="ECO:0000313" key="8">
    <source>
        <dbReference type="EMBL" id="KAF2814774.1"/>
    </source>
</evidence>
<evidence type="ECO:0000313" key="10">
    <source>
        <dbReference type="RefSeq" id="XP_033581738.1"/>
    </source>
</evidence>
<keyword evidence="4" id="KW-0378">Hydrolase</keyword>
<feature type="binding site" evidence="6">
    <location>
        <position position="221"/>
    </location>
    <ligand>
        <name>substrate</name>
    </ligand>
</feature>
<evidence type="ECO:0000259" key="7">
    <source>
        <dbReference type="Pfam" id="PF01425"/>
    </source>
</evidence>
<reference evidence="10" key="3">
    <citation type="submission" date="2025-04" db="UniProtKB">
        <authorList>
            <consortium name="RefSeq"/>
        </authorList>
    </citation>
    <scope>IDENTIFICATION</scope>
    <source>
        <strain evidence="10">CBS 304.34</strain>
    </source>
</reference>
<feature type="active site" description="Charge relay system" evidence="5">
    <location>
        <position position="172"/>
    </location>
</feature>
<comment type="catalytic activity">
    <reaction evidence="1">
        <text>a monocarboxylic acid amide + H2O = a monocarboxylate + NH4(+)</text>
        <dbReference type="Rhea" id="RHEA:12020"/>
        <dbReference type="ChEBI" id="CHEBI:15377"/>
        <dbReference type="ChEBI" id="CHEBI:28938"/>
        <dbReference type="ChEBI" id="CHEBI:35757"/>
        <dbReference type="ChEBI" id="CHEBI:83628"/>
        <dbReference type="EC" id="3.5.1.4"/>
    </reaction>
</comment>
<dbReference type="Pfam" id="PF01425">
    <property type="entry name" value="Amidase"/>
    <property type="match status" value="1"/>
</dbReference>
<reference evidence="10" key="2">
    <citation type="submission" date="2020-04" db="EMBL/GenBank/DDBJ databases">
        <authorList>
            <consortium name="NCBI Genome Project"/>
        </authorList>
    </citation>
    <scope>NUCLEOTIDE SEQUENCE</scope>
    <source>
        <strain evidence="10">CBS 304.34</strain>
    </source>
</reference>
<dbReference type="PANTHER" id="PTHR46072:SF4">
    <property type="entry name" value="AMIDASE C550.07-RELATED"/>
    <property type="match status" value="1"/>
</dbReference>
<dbReference type="SUPFAM" id="SSF75304">
    <property type="entry name" value="Amidase signature (AS) enzymes"/>
    <property type="match status" value="1"/>
</dbReference>
<evidence type="ECO:0000256" key="1">
    <source>
        <dbReference type="ARBA" id="ARBA00001311"/>
    </source>
</evidence>
<dbReference type="InterPro" id="IPR036928">
    <property type="entry name" value="AS_sf"/>
</dbReference>
<dbReference type="AlphaFoldDB" id="A0A6A6Z3B5"/>
<gene>
    <name evidence="8 10" type="ORF">BDZ99DRAFT_566717</name>
</gene>
<dbReference type="InterPro" id="IPR023631">
    <property type="entry name" value="Amidase_dom"/>
</dbReference>
<evidence type="ECO:0000256" key="3">
    <source>
        <dbReference type="ARBA" id="ARBA00012922"/>
    </source>
</evidence>
<feature type="binding site" evidence="6">
    <location>
        <begin position="268"/>
        <end position="271"/>
    </location>
    <ligand>
        <name>substrate</name>
    </ligand>
</feature>
<name>A0A6A6Z3B5_9PEZI</name>
<feature type="binding site" evidence="6">
    <location>
        <position position="247"/>
    </location>
    <ligand>
        <name>substrate</name>
    </ligand>
</feature>
<dbReference type="Gene3D" id="3.90.1300.10">
    <property type="entry name" value="Amidase signature (AS) domain"/>
    <property type="match status" value="1"/>
</dbReference>
<dbReference type="Proteomes" id="UP000504636">
    <property type="component" value="Unplaced"/>
</dbReference>
<dbReference type="PROSITE" id="PS00571">
    <property type="entry name" value="AMIDASES"/>
    <property type="match status" value="1"/>
</dbReference>
<dbReference type="GeneID" id="54468510"/>
<reference evidence="8 10" key="1">
    <citation type="journal article" date="2020" name="Stud. Mycol.">
        <title>101 Dothideomycetes genomes: a test case for predicting lifestyles and emergence of pathogens.</title>
        <authorList>
            <person name="Haridas S."/>
            <person name="Albert R."/>
            <person name="Binder M."/>
            <person name="Bloem J."/>
            <person name="Labutti K."/>
            <person name="Salamov A."/>
            <person name="Andreopoulos B."/>
            <person name="Baker S."/>
            <person name="Barry K."/>
            <person name="Bills G."/>
            <person name="Bluhm B."/>
            <person name="Cannon C."/>
            <person name="Castanera R."/>
            <person name="Culley D."/>
            <person name="Daum C."/>
            <person name="Ezra D."/>
            <person name="Gonzalez J."/>
            <person name="Henrissat B."/>
            <person name="Kuo A."/>
            <person name="Liang C."/>
            <person name="Lipzen A."/>
            <person name="Lutzoni F."/>
            <person name="Magnuson J."/>
            <person name="Mondo S."/>
            <person name="Nolan M."/>
            <person name="Ohm R."/>
            <person name="Pangilinan J."/>
            <person name="Park H.-J."/>
            <person name="Ramirez L."/>
            <person name="Alfaro M."/>
            <person name="Sun H."/>
            <person name="Tritt A."/>
            <person name="Yoshinaga Y."/>
            <person name="Zwiers L.-H."/>
            <person name="Turgeon B."/>
            <person name="Goodwin S."/>
            <person name="Spatafora J."/>
            <person name="Crous P."/>
            <person name="Grigoriev I."/>
        </authorList>
    </citation>
    <scope>NUCLEOTIDE SEQUENCE</scope>
    <source>
        <strain evidence="8 10">CBS 304.34</strain>
    </source>
</reference>
<dbReference type="InterPro" id="IPR020556">
    <property type="entry name" value="Amidase_CS"/>
</dbReference>
<organism evidence="8">
    <name type="scientific">Mytilinidion resinicola</name>
    <dbReference type="NCBI Taxonomy" id="574789"/>
    <lineage>
        <taxon>Eukaryota</taxon>
        <taxon>Fungi</taxon>
        <taxon>Dikarya</taxon>
        <taxon>Ascomycota</taxon>
        <taxon>Pezizomycotina</taxon>
        <taxon>Dothideomycetes</taxon>
        <taxon>Pleosporomycetidae</taxon>
        <taxon>Mytilinidiales</taxon>
        <taxon>Mytilinidiaceae</taxon>
        <taxon>Mytilinidion</taxon>
    </lineage>
</organism>
<evidence type="ECO:0000256" key="4">
    <source>
        <dbReference type="ARBA" id="ARBA00022801"/>
    </source>
</evidence>
<dbReference type="GO" id="GO:0004040">
    <property type="term" value="F:amidase activity"/>
    <property type="evidence" value="ECO:0007669"/>
    <property type="project" value="UniProtKB-EC"/>
</dbReference>
<evidence type="ECO:0000313" key="9">
    <source>
        <dbReference type="Proteomes" id="UP000504636"/>
    </source>
</evidence>
<dbReference type="PIRSF" id="PIRSF001221">
    <property type="entry name" value="Amidase_fungi"/>
    <property type="match status" value="1"/>
</dbReference>
<dbReference type="EC" id="3.5.1.4" evidence="3"/>
<evidence type="ECO:0000256" key="5">
    <source>
        <dbReference type="PIRSR" id="PIRSR001221-1"/>
    </source>
</evidence>
<feature type="active site" description="Acyl-ester intermediate" evidence="5">
    <location>
        <position position="271"/>
    </location>
</feature>
<accession>A0A6A6Z3B5</accession>
<feature type="active site" description="Charge relay system" evidence="5">
    <location>
        <position position="247"/>
    </location>
</feature>
<evidence type="ECO:0000256" key="6">
    <source>
        <dbReference type="PIRSR" id="PIRSR001221-2"/>
    </source>
</evidence>
<proteinExistence type="inferred from homology"/>
<dbReference type="EMBL" id="MU003694">
    <property type="protein sequence ID" value="KAF2814774.1"/>
    <property type="molecule type" value="Genomic_DNA"/>
</dbReference>
<dbReference type="OrthoDB" id="6428749at2759"/>
<dbReference type="RefSeq" id="XP_033581738.1">
    <property type="nucleotide sequence ID" value="XM_033727617.1"/>
</dbReference>
<comment type="similarity">
    <text evidence="2">Belongs to the amidase family.</text>
</comment>
<sequence length="587" mass="64094">MSTSSFSSLFSSITDLFHGFYSRLHSSLVSPSLLPLPRPRAIAGPTWQEIAKAAQDHRDASIAALEPPLPTIPWEIPQDVSQIPKRIFSKEIIAITEAAPEVLVAKLASGDLTSVQVTTAFLRRAGLAQKLTNCVTELLSTAALARAKYLDEYLSTNKKPIGPLHGLPISVKEHIGMEGLTLNAGFISWHNQTAVSNAHILDILLAAGAVLYVRTTQPQTLMHLETSSNFYGATVNPFNRLLTSGGSSGGEGALIGLRGSCLGIGTDIGGSIRSPAANCGVYGLRPTSYRLPNEGFSATMLGQEHIVPVVGPLSTSLGGVKLFMKTLIDAKPWLREPSLLPIPWNTEFQLPSTATGGKKLKIAVLSDDGIVKPHPPILRAISTVVDKLKAIPDIEVVSWTPYAHDEAWTIISSLYFCDGGAEESAAINASGEPWRPLSRFILTDNPNMKRHSVRELWEWTVKREAYKAKYAKLWGDVDVILCPAGPGAAPPLDCARYWGYTSQWNLLDYPALVFPVTKVDPEVDLIEEGYQPRNEDDKYNHDLYKPSTYANAPVSLQLIGRRYEDEKVVEAMEYIKEKIGLPFASFV</sequence>
<feature type="domain" description="Amidase" evidence="7">
    <location>
        <begin position="117"/>
        <end position="568"/>
    </location>
</feature>